<sequence>MFLNEECPICLERFEESCFVCELFCRHTYHLNCLEEWLHERPACPLCQKEIKISLESSYDYEEEMMGDGRLKVTINLVTNASSN</sequence>
<keyword evidence="12" id="KW-1185">Reference proteome</keyword>
<evidence type="ECO:0000313" key="11">
    <source>
        <dbReference type="EnsemblMetazoa" id="HelroP86099"/>
    </source>
</evidence>
<evidence type="ECO:0000256" key="7">
    <source>
        <dbReference type="ARBA" id="ARBA00023136"/>
    </source>
</evidence>
<dbReference type="InterPro" id="IPR001841">
    <property type="entry name" value="Znf_RING"/>
</dbReference>
<dbReference type="EMBL" id="AMQM01006551">
    <property type="status" value="NOT_ANNOTATED_CDS"/>
    <property type="molecule type" value="Genomic_DNA"/>
</dbReference>
<dbReference type="GO" id="GO:0016020">
    <property type="term" value="C:membrane"/>
    <property type="evidence" value="ECO:0007669"/>
    <property type="project" value="UniProtKB-SubCell"/>
</dbReference>
<reference evidence="11" key="3">
    <citation type="submission" date="2015-06" db="UniProtKB">
        <authorList>
            <consortium name="EnsemblMetazoa"/>
        </authorList>
    </citation>
    <scope>IDENTIFICATION</scope>
</reference>
<organism evidence="11 12">
    <name type="scientific">Helobdella robusta</name>
    <name type="common">Californian leech</name>
    <dbReference type="NCBI Taxonomy" id="6412"/>
    <lineage>
        <taxon>Eukaryota</taxon>
        <taxon>Metazoa</taxon>
        <taxon>Spiralia</taxon>
        <taxon>Lophotrochozoa</taxon>
        <taxon>Annelida</taxon>
        <taxon>Clitellata</taxon>
        <taxon>Hirudinea</taxon>
        <taxon>Rhynchobdellida</taxon>
        <taxon>Glossiphoniidae</taxon>
        <taxon>Helobdella</taxon>
    </lineage>
</organism>
<evidence type="ECO:0000256" key="3">
    <source>
        <dbReference type="ARBA" id="ARBA00022723"/>
    </source>
</evidence>
<dbReference type="CTD" id="20216569"/>
<dbReference type="Gene3D" id="3.30.40.10">
    <property type="entry name" value="Zinc/RING finger domain, C3HC4 (zinc finger)"/>
    <property type="match status" value="1"/>
</dbReference>
<keyword evidence="6" id="KW-1133">Transmembrane helix</keyword>
<feature type="domain" description="RING-type" evidence="9">
    <location>
        <begin position="7"/>
        <end position="48"/>
    </location>
</feature>
<dbReference type="EMBL" id="KB097487">
    <property type="protein sequence ID" value="ESN96969.1"/>
    <property type="molecule type" value="Genomic_DNA"/>
</dbReference>
<dbReference type="PROSITE" id="PS50089">
    <property type="entry name" value="ZF_RING_2"/>
    <property type="match status" value="1"/>
</dbReference>
<dbReference type="OrthoDB" id="8062037at2759"/>
<evidence type="ECO:0000256" key="5">
    <source>
        <dbReference type="ARBA" id="ARBA00022833"/>
    </source>
</evidence>
<accession>T1G672</accession>
<comment type="subcellular location">
    <subcellularLocation>
        <location evidence="1">Membrane</location>
    </subcellularLocation>
</comment>
<keyword evidence="7" id="KW-0472">Membrane</keyword>
<evidence type="ECO:0000256" key="2">
    <source>
        <dbReference type="ARBA" id="ARBA00022692"/>
    </source>
</evidence>
<dbReference type="KEGG" id="hro:HELRODRAFT_86099"/>
<evidence type="ECO:0000313" key="12">
    <source>
        <dbReference type="Proteomes" id="UP000015101"/>
    </source>
</evidence>
<dbReference type="RefSeq" id="XP_009024949.1">
    <property type="nucleotide sequence ID" value="XM_009026701.1"/>
</dbReference>
<evidence type="ECO:0000259" key="9">
    <source>
        <dbReference type="PROSITE" id="PS50089"/>
    </source>
</evidence>
<name>T1G672_HELRO</name>
<keyword evidence="2" id="KW-0812">Transmembrane</keyword>
<dbReference type="HOGENOM" id="CLU_181012_0_0_1"/>
<dbReference type="EnsemblMetazoa" id="HelroT86099">
    <property type="protein sequence ID" value="HelroP86099"/>
    <property type="gene ID" value="HelroG86099"/>
</dbReference>
<dbReference type="SMART" id="SM00184">
    <property type="entry name" value="RING"/>
    <property type="match status" value="1"/>
</dbReference>
<dbReference type="Pfam" id="PF13639">
    <property type="entry name" value="zf-RING_2"/>
    <property type="match status" value="1"/>
</dbReference>
<dbReference type="GO" id="GO:0016567">
    <property type="term" value="P:protein ubiquitination"/>
    <property type="evidence" value="ECO:0000318"/>
    <property type="project" value="GO_Central"/>
</dbReference>
<evidence type="ECO:0000256" key="6">
    <source>
        <dbReference type="ARBA" id="ARBA00022989"/>
    </source>
</evidence>
<dbReference type="AlphaFoldDB" id="T1G672"/>
<dbReference type="InParanoid" id="T1G672"/>
<reference evidence="10 12" key="2">
    <citation type="journal article" date="2013" name="Nature">
        <title>Insights into bilaterian evolution from three spiralian genomes.</title>
        <authorList>
            <person name="Simakov O."/>
            <person name="Marletaz F."/>
            <person name="Cho S.J."/>
            <person name="Edsinger-Gonzales E."/>
            <person name="Havlak P."/>
            <person name="Hellsten U."/>
            <person name="Kuo D.H."/>
            <person name="Larsson T."/>
            <person name="Lv J."/>
            <person name="Arendt D."/>
            <person name="Savage R."/>
            <person name="Osoegawa K."/>
            <person name="de Jong P."/>
            <person name="Grimwood J."/>
            <person name="Chapman J.A."/>
            <person name="Shapiro H."/>
            <person name="Aerts A."/>
            <person name="Otillar R.P."/>
            <person name="Terry A.Y."/>
            <person name="Boore J.L."/>
            <person name="Grigoriev I.V."/>
            <person name="Lindberg D.R."/>
            <person name="Seaver E.C."/>
            <person name="Weisblat D.A."/>
            <person name="Putnam N.H."/>
            <person name="Rokhsar D.S."/>
        </authorList>
    </citation>
    <scope>NUCLEOTIDE SEQUENCE</scope>
</reference>
<keyword evidence="5" id="KW-0862">Zinc</keyword>
<dbReference type="STRING" id="6412.T1G672"/>
<dbReference type="GeneID" id="20216569"/>
<evidence type="ECO:0000256" key="4">
    <source>
        <dbReference type="ARBA" id="ARBA00022771"/>
    </source>
</evidence>
<dbReference type="Proteomes" id="UP000015101">
    <property type="component" value="Unassembled WGS sequence"/>
</dbReference>
<dbReference type="GO" id="GO:0008270">
    <property type="term" value="F:zinc ion binding"/>
    <property type="evidence" value="ECO:0007669"/>
    <property type="project" value="UniProtKB-KW"/>
</dbReference>
<gene>
    <name evidence="11" type="primary">20216569</name>
    <name evidence="10" type="ORF">HELRODRAFT_86099</name>
</gene>
<proteinExistence type="predicted"/>
<protein>
    <recommendedName>
        <fullName evidence="9">RING-type domain-containing protein</fullName>
    </recommendedName>
</protein>
<evidence type="ECO:0000313" key="10">
    <source>
        <dbReference type="EMBL" id="ESN96969.1"/>
    </source>
</evidence>
<keyword evidence="4 8" id="KW-0863">Zinc-finger</keyword>
<dbReference type="SUPFAM" id="SSF57850">
    <property type="entry name" value="RING/U-box"/>
    <property type="match status" value="1"/>
</dbReference>
<keyword evidence="3" id="KW-0479">Metal-binding</keyword>
<reference evidence="12" key="1">
    <citation type="submission" date="2012-12" db="EMBL/GenBank/DDBJ databases">
        <authorList>
            <person name="Hellsten U."/>
            <person name="Grimwood J."/>
            <person name="Chapman J.A."/>
            <person name="Shapiro H."/>
            <person name="Aerts A."/>
            <person name="Otillar R.P."/>
            <person name="Terry A.Y."/>
            <person name="Boore J.L."/>
            <person name="Simakov O."/>
            <person name="Marletaz F."/>
            <person name="Cho S.-J."/>
            <person name="Edsinger-Gonzales E."/>
            <person name="Havlak P."/>
            <person name="Kuo D.-H."/>
            <person name="Larsson T."/>
            <person name="Lv J."/>
            <person name="Arendt D."/>
            <person name="Savage R."/>
            <person name="Osoegawa K."/>
            <person name="de Jong P."/>
            <person name="Lindberg D.R."/>
            <person name="Seaver E.C."/>
            <person name="Weisblat D.A."/>
            <person name="Putnam N.H."/>
            <person name="Grigoriev I.V."/>
            <person name="Rokhsar D.S."/>
        </authorList>
    </citation>
    <scope>NUCLEOTIDE SEQUENCE</scope>
</reference>
<evidence type="ECO:0000256" key="1">
    <source>
        <dbReference type="ARBA" id="ARBA00004370"/>
    </source>
</evidence>
<dbReference type="PANTHER" id="PTHR46539">
    <property type="entry name" value="E3 UBIQUITIN-PROTEIN LIGASE ATL42"/>
    <property type="match status" value="1"/>
</dbReference>
<dbReference type="GO" id="GO:0061630">
    <property type="term" value="F:ubiquitin protein ligase activity"/>
    <property type="evidence" value="ECO:0000318"/>
    <property type="project" value="GO_Central"/>
</dbReference>
<dbReference type="InterPro" id="IPR013083">
    <property type="entry name" value="Znf_RING/FYVE/PHD"/>
</dbReference>
<dbReference type="PANTHER" id="PTHR46539:SF1">
    <property type="entry name" value="E3 UBIQUITIN-PROTEIN LIGASE ATL42"/>
    <property type="match status" value="1"/>
</dbReference>
<dbReference type="FunFam" id="3.30.40.10:FF:000960">
    <property type="entry name" value="Uncharacterized protein"/>
    <property type="match status" value="1"/>
</dbReference>
<evidence type="ECO:0000256" key="8">
    <source>
        <dbReference type="PROSITE-ProRule" id="PRU00175"/>
    </source>
</evidence>